<evidence type="ECO:0000256" key="4">
    <source>
        <dbReference type="ARBA" id="ARBA00023242"/>
    </source>
</evidence>
<organism evidence="6 7">
    <name type="scientific">Dioscorea zingiberensis</name>
    <dbReference type="NCBI Taxonomy" id="325984"/>
    <lineage>
        <taxon>Eukaryota</taxon>
        <taxon>Viridiplantae</taxon>
        <taxon>Streptophyta</taxon>
        <taxon>Embryophyta</taxon>
        <taxon>Tracheophyta</taxon>
        <taxon>Spermatophyta</taxon>
        <taxon>Magnoliopsida</taxon>
        <taxon>Liliopsida</taxon>
        <taxon>Dioscoreales</taxon>
        <taxon>Dioscoreaceae</taxon>
        <taxon>Dioscorea</taxon>
    </lineage>
</organism>
<keyword evidence="2" id="KW-0238">DNA-binding</keyword>
<evidence type="ECO:0000259" key="5">
    <source>
        <dbReference type="PROSITE" id="PS51005"/>
    </source>
</evidence>
<dbReference type="OrthoDB" id="1424968at2759"/>
<protein>
    <recommendedName>
        <fullName evidence="5">NAC domain-containing protein</fullName>
    </recommendedName>
</protein>
<dbReference type="EMBL" id="JAGGNH010000004">
    <property type="protein sequence ID" value="KAJ0975558.1"/>
    <property type="molecule type" value="Genomic_DNA"/>
</dbReference>
<dbReference type="AlphaFoldDB" id="A0A9D5HGM3"/>
<name>A0A9D5HGM3_9LILI</name>
<keyword evidence="7" id="KW-1185">Reference proteome</keyword>
<dbReference type="PANTHER" id="PTHR31744:SF92">
    <property type="entry name" value="NAC DOMAIN-CONTAINING PROTEIN 87"/>
    <property type="match status" value="1"/>
</dbReference>
<evidence type="ECO:0000256" key="3">
    <source>
        <dbReference type="ARBA" id="ARBA00023163"/>
    </source>
</evidence>
<dbReference type="FunFam" id="2.170.150.80:FF:000006">
    <property type="entry name" value="NAC domain-containing protein 100-like"/>
    <property type="match status" value="1"/>
</dbReference>
<dbReference type="Proteomes" id="UP001085076">
    <property type="component" value="Miscellaneous, Linkage group lg04"/>
</dbReference>
<keyword evidence="4" id="KW-0539">Nucleus</keyword>
<dbReference type="Gene3D" id="2.170.150.80">
    <property type="entry name" value="NAC domain"/>
    <property type="match status" value="1"/>
</dbReference>
<gene>
    <name evidence="6" type="ORF">J5N97_017523</name>
</gene>
<dbReference type="InterPro" id="IPR003441">
    <property type="entry name" value="NAC-dom"/>
</dbReference>
<dbReference type="PROSITE" id="PS51005">
    <property type="entry name" value="NAC"/>
    <property type="match status" value="1"/>
</dbReference>
<dbReference type="GO" id="GO:0006355">
    <property type="term" value="P:regulation of DNA-templated transcription"/>
    <property type="evidence" value="ECO:0007669"/>
    <property type="project" value="InterPro"/>
</dbReference>
<dbReference type="GO" id="GO:0003677">
    <property type="term" value="F:DNA binding"/>
    <property type="evidence" value="ECO:0007669"/>
    <property type="project" value="UniProtKB-KW"/>
</dbReference>
<proteinExistence type="predicted"/>
<comment type="caution">
    <text evidence="6">The sequence shown here is derived from an EMBL/GenBank/DDBJ whole genome shotgun (WGS) entry which is preliminary data.</text>
</comment>
<dbReference type="PANTHER" id="PTHR31744">
    <property type="entry name" value="PROTEIN CUP-SHAPED COTYLEDON 2-RELATED"/>
    <property type="match status" value="1"/>
</dbReference>
<evidence type="ECO:0000313" key="7">
    <source>
        <dbReference type="Proteomes" id="UP001085076"/>
    </source>
</evidence>
<reference evidence="6" key="2">
    <citation type="journal article" date="2022" name="Hortic Res">
        <title>The genome of Dioscorea zingiberensis sheds light on the biosynthesis, origin and evolution of the medicinally important diosgenin saponins.</title>
        <authorList>
            <person name="Li Y."/>
            <person name="Tan C."/>
            <person name="Li Z."/>
            <person name="Guo J."/>
            <person name="Li S."/>
            <person name="Chen X."/>
            <person name="Wang C."/>
            <person name="Dai X."/>
            <person name="Yang H."/>
            <person name="Song W."/>
            <person name="Hou L."/>
            <person name="Xu J."/>
            <person name="Tong Z."/>
            <person name="Xu A."/>
            <person name="Yuan X."/>
            <person name="Wang W."/>
            <person name="Yang Q."/>
            <person name="Chen L."/>
            <person name="Sun Z."/>
            <person name="Wang K."/>
            <person name="Pan B."/>
            <person name="Chen J."/>
            <person name="Bao Y."/>
            <person name="Liu F."/>
            <person name="Qi X."/>
            <person name="Gang D.R."/>
            <person name="Wen J."/>
            <person name="Li J."/>
        </authorList>
    </citation>
    <scope>NUCLEOTIDE SEQUENCE</scope>
    <source>
        <strain evidence="6">Dzin_1.0</strain>
    </source>
</reference>
<accession>A0A9D5HGM3</accession>
<feature type="domain" description="NAC" evidence="5">
    <location>
        <begin position="19"/>
        <end position="167"/>
    </location>
</feature>
<dbReference type="SUPFAM" id="SSF101941">
    <property type="entry name" value="NAC domain"/>
    <property type="match status" value="1"/>
</dbReference>
<keyword evidence="3" id="KW-0804">Transcription</keyword>
<evidence type="ECO:0000256" key="2">
    <source>
        <dbReference type="ARBA" id="ARBA00023125"/>
    </source>
</evidence>
<sequence>MAGFTEINCCSCSNGYLDLPPGFRFHPTDEEIIINYLREKVLNPSFSSIAIGEVDLNKCEPWDLPSNAKMGEKVCYFFCQRDRKYPTGIRTNRATEAGFWKATGKDKEICKGREVLIGMKKTLVFYQGRAPKGKKTNWVMHEYRLEGESSLTKSIKDSWVVCRVFHKNQTMKIKSSMPELVDSPASSTFNQNLDQDESLILQNNNQFMNSYIVPTQTDPPQNQCLNSTSSMMNTEYLHQEQANFIIGEPTDLKMQCNKLEQLSSQSMITASHDALLSPETNTEISSLNLDNNFNSNWFFNYPEVNPYQDLDNIWNY</sequence>
<dbReference type="GO" id="GO:0005634">
    <property type="term" value="C:nucleus"/>
    <property type="evidence" value="ECO:0007669"/>
    <property type="project" value="UniProtKB-ARBA"/>
</dbReference>
<dbReference type="InterPro" id="IPR036093">
    <property type="entry name" value="NAC_dom_sf"/>
</dbReference>
<dbReference type="Pfam" id="PF02365">
    <property type="entry name" value="NAM"/>
    <property type="match status" value="1"/>
</dbReference>
<evidence type="ECO:0000256" key="1">
    <source>
        <dbReference type="ARBA" id="ARBA00023015"/>
    </source>
</evidence>
<keyword evidence="1" id="KW-0805">Transcription regulation</keyword>
<evidence type="ECO:0000313" key="6">
    <source>
        <dbReference type="EMBL" id="KAJ0975558.1"/>
    </source>
</evidence>
<reference evidence="6" key="1">
    <citation type="submission" date="2021-03" db="EMBL/GenBank/DDBJ databases">
        <authorList>
            <person name="Li Z."/>
            <person name="Yang C."/>
        </authorList>
    </citation>
    <scope>NUCLEOTIDE SEQUENCE</scope>
    <source>
        <strain evidence="6">Dzin_1.0</strain>
        <tissue evidence="6">Leaf</tissue>
    </source>
</reference>